<reference evidence="1" key="1">
    <citation type="submission" date="2025-08" db="UniProtKB">
        <authorList>
            <consortium name="Ensembl"/>
        </authorList>
    </citation>
    <scope>IDENTIFICATION</scope>
</reference>
<dbReference type="Gene3D" id="3.80.10.10">
    <property type="entry name" value="Ribonuclease Inhibitor"/>
    <property type="match status" value="1"/>
</dbReference>
<dbReference type="GeneTree" id="ENSGT00940000160500"/>
<proteinExistence type="predicted"/>
<dbReference type="InterPro" id="IPR032675">
    <property type="entry name" value="LRR_dom_sf"/>
</dbReference>
<protein>
    <submittedName>
        <fullName evidence="1">Distal membrane arm assembly component 2</fullName>
    </submittedName>
</protein>
<keyword evidence="2" id="KW-1185">Reference proteome</keyword>
<evidence type="ECO:0000313" key="1">
    <source>
        <dbReference type="Ensembl" id="ENSPTIP00000023357.1"/>
    </source>
</evidence>
<reference evidence="1" key="2">
    <citation type="submission" date="2025-09" db="UniProtKB">
        <authorList>
            <consortium name="Ensembl"/>
        </authorList>
    </citation>
    <scope>IDENTIFICATION</scope>
</reference>
<dbReference type="Ensembl" id="ENSPTIT00000027812.1">
    <property type="protein sequence ID" value="ENSPTIP00000023357.1"/>
    <property type="gene ID" value="ENSPTIG00000019804.1"/>
</dbReference>
<name>A0A8C9KZB9_PANTA</name>
<accession>A0A8C9KZB9</accession>
<sequence>NWSRLREDWRKIEEESLHLVAPVWNGGTRGIGGLSRVVAPEGNQKKGRSLLQFLADRFYDVEALRDHLLRKRVSKVHQKNRPFNHINQRYGPYVAGAYFILKQGGAVRFQGREWIRPNQRGHFSLDFLKLQAVPVEAVDASGCAINYQGLDRTSADWTSRTSLPCPVRASLGSWWKRCFLVARSWGPTGPRA</sequence>
<dbReference type="Proteomes" id="UP000675900">
    <property type="component" value="Unassembled WGS sequence"/>
</dbReference>
<evidence type="ECO:0000313" key="2">
    <source>
        <dbReference type="Proteomes" id="UP000675900"/>
    </source>
</evidence>
<gene>
    <name evidence="1" type="primary">DMAC2</name>
</gene>
<organism evidence="1 2">
    <name type="scientific">Panthera tigris altaica</name>
    <name type="common">Siberian tiger</name>
    <dbReference type="NCBI Taxonomy" id="74533"/>
    <lineage>
        <taxon>Eukaryota</taxon>
        <taxon>Metazoa</taxon>
        <taxon>Chordata</taxon>
        <taxon>Craniata</taxon>
        <taxon>Vertebrata</taxon>
        <taxon>Euteleostomi</taxon>
        <taxon>Mammalia</taxon>
        <taxon>Eutheria</taxon>
        <taxon>Laurasiatheria</taxon>
        <taxon>Carnivora</taxon>
        <taxon>Feliformia</taxon>
        <taxon>Felidae</taxon>
        <taxon>Pantherinae</taxon>
        <taxon>Panthera</taxon>
    </lineage>
</organism>
<dbReference type="AlphaFoldDB" id="A0A8C9KZB9"/>